<comment type="caution">
    <text evidence="2">The sequence shown here is derived from an EMBL/GenBank/DDBJ whole genome shotgun (WGS) entry which is preliminary data.</text>
</comment>
<gene>
    <name evidence="2" type="ORF">PAECIP111893_03555</name>
</gene>
<feature type="transmembrane region" description="Helical" evidence="1">
    <location>
        <begin position="116"/>
        <end position="139"/>
    </location>
</feature>
<accession>A0ABN8GSF2</accession>
<sequence length="182" mass="20301">MIGWLIVAGEVAFWVFVLAGLFARYVLRKEKLGTLLLLGTPIIDLLLIVFTVIDLQNGTPAGTFHGLAAIYVGATVAFGRSIIAWADARFLYWFANGPKPAGKPKYGKTRARRERLGWYKHLLAWALGSALLYGMIFFVDNPEQTKPLQQMSNVWFVILIVDFAVSFSYTLWPKQAKSAASD</sequence>
<organism evidence="2 3">
    <name type="scientific">Paenibacillus plantiphilus</name>
    <dbReference type="NCBI Taxonomy" id="2905650"/>
    <lineage>
        <taxon>Bacteria</taxon>
        <taxon>Bacillati</taxon>
        <taxon>Bacillota</taxon>
        <taxon>Bacilli</taxon>
        <taxon>Bacillales</taxon>
        <taxon>Paenibacillaceae</taxon>
        <taxon>Paenibacillus</taxon>
    </lineage>
</organism>
<reference evidence="2" key="1">
    <citation type="submission" date="2022-01" db="EMBL/GenBank/DDBJ databases">
        <authorList>
            <person name="Criscuolo A."/>
        </authorList>
    </citation>
    <scope>NUCLEOTIDE SEQUENCE</scope>
    <source>
        <strain evidence="2">CIP111893</strain>
    </source>
</reference>
<keyword evidence="3" id="KW-1185">Reference proteome</keyword>
<protein>
    <recommendedName>
        <fullName evidence="4">2TM domain-containing protein</fullName>
    </recommendedName>
</protein>
<keyword evidence="1" id="KW-0472">Membrane</keyword>
<keyword evidence="1" id="KW-0812">Transmembrane</keyword>
<proteinExistence type="predicted"/>
<name>A0ABN8GSF2_9BACL</name>
<dbReference type="Proteomes" id="UP000838686">
    <property type="component" value="Unassembled WGS sequence"/>
</dbReference>
<keyword evidence="1" id="KW-1133">Transmembrane helix</keyword>
<evidence type="ECO:0000313" key="3">
    <source>
        <dbReference type="Proteomes" id="UP000838686"/>
    </source>
</evidence>
<dbReference type="EMBL" id="CAKMMF010000020">
    <property type="protein sequence ID" value="CAH1212529.1"/>
    <property type="molecule type" value="Genomic_DNA"/>
</dbReference>
<feature type="transmembrane region" description="Helical" evidence="1">
    <location>
        <begin position="68"/>
        <end position="95"/>
    </location>
</feature>
<evidence type="ECO:0008006" key="4">
    <source>
        <dbReference type="Google" id="ProtNLM"/>
    </source>
</evidence>
<dbReference type="RefSeq" id="WP_236343925.1">
    <property type="nucleotide sequence ID" value="NZ_CAKMMF010000020.1"/>
</dbReference>
<feature type="transmembrane region" description="Helical" evidence="1">
    <location>
        <begin position="154"/>
        <end position="172"/>
    </location>
</feature>
<evidence type="ECO:0000313" key="2">
    <source>
        <dbReference type="EMBL" id="CAH1212529.1"/>
    </source>
</evidence>
<feature type="transmembrane region" description="Helical" evidence="1">
    <location>
        <begin position="34"/>
        <end position="53"/>
    </location>
</feature>
<feature type="transmembrane region" description="Helical" evidence="1">
    <location>
        <begin position="6"/>
        <end position="27"/>
    </location>
</feature>
<evidence type="ECO:0000256" key="1">
    <source>
        <dbReference type="SAM" id="Phobius"/>
    </source>
</evidence>